<accession>A0AAE0FG92</accession>
<proteinExistence type="predicted"/>
<keyword evidence="2" id="KW-1185">Reference proteome</keyword>
<evidence type="ECO:0000313" key="2">
    <source>
        <dbReference type="Proteomes" id="UP001190700"/>
    </source>
</evidence>
<dbReference type="Proteomes" id="UP001190700">
    <property type="component" value="Unassembled WGS sequence"/>
</dbReference>
<feature type="non-terminal residue" evidence="1">
    <location>
        <position position="104"/>
    </location>
</feature>
<dbReference type="EMBL" id="LGRX02018912">
    <property type="protein sequence ID" value="KAK3259256.1"/>
    <property type="molecule type" value="Genomic_DNA"/>
</dbReference>
<sequence length="104" mass="11714">MCEYTCKSSFQTIMANTDLNKDYIVTKDEFILSLGNTTHAAYAWQFINAKYPGTLSTGTADFNTFINYYYSSYGIIPFTCEACDVGCLEGSEGCFEFSYDHMDS</sequence>
<reference evidence="1 2" key="1">
    <citation type="journal article" date="2015" name="Genome Biol. Evol.">
        <title>Comparative Genomics of a Bacterivorous Green Alga Reveals Evolutionary Causalities and Consequences of Phago-Mixotrophic Mode of Nutrition.</title>
        <authorList>
            <person name="Burns J.A."/>
            <person name="Paasch A."/>
            <person name="Narechania A."/>
            <person name="Kim E."/>
        </authorList>
    </citation>
    <scope>NUCLEOTIDE SEQUENCE [LARGE SCALE GENOMIC DNA]</scope>
    <source>
        <strain evidence="1 2">PLY_AMNH</strain>
    </source>
</reference>
<protein>
    <submittedName>
        <fullName evidence="1">Uncharacterized protein</fullName>
    </submittedName>
</protein>
<dbReference type="AlphaFoldDB" id="A0AAE0FG92"/>
<comment type="caution">
    <text evidence="1">The sequence shown here is derived from an EMBL/GenBank/DDBJ whole genome shotgun (WGS) entry which is preliminary data.</text>
</comment>
<evidence type="ECO:0000313" key="1">
    <source>
        <dbReference type="EMBL" id="KAK3259256.1"/>
    </source>
</evidence>
<organism evidence="1 2">
    <name type="scientific">Cymbomonas tetramitiformis</name>
    <dbReference type="NCBI Taxonomy" id="36881"/>
    <lineage>
        <taxon>Eukaryota</taxon>
        <taxon>Viridiplantae</taxon>
        <taxon>Chlorophyta</taxon>
        <taxon>Pyramimonadophyceae</taxon>
        <taxon>Pyramimonadales</taxon>
        <taxon>Pyramimonadaceae</taxon>
        <taxon>Cymbomonas</taxon>
    </lineage>
</organism>
<name>A0AAE0FG92_9CHLO</name>
<gene>
    <name evidence="1" type="ORF">CYMTET_31738</name>
</gene>